<comment type="caution">
    <text evidence="1">The sequence shown here is derived from an EMBL/GenBank/DDBJ whole genome shotgun (WGS) entry which is preliminary data.</text>
</comment>
<gene>
    <name evidence="1" type="ORF">NON19_26130</name>
</gene>
<evidence type="ECO:0000313" key="2">
    <source>
        <dbReference type="Proteomes" id="UP001206206"/>
    </source>
</evidence>
<protein>
    <submittedName>
        <fullName evidence="1">Uncharacterized protein</fullName>
    </submittedName>
</protein>
<keyword evidence="2" id="KW-1185">Reference proteome</keyword>
<reference evidence="1 2" key="1">
    <citation type="submission" date="2022-06" db="EMBL/GenBank/DDBJ databases">
        <title>Draft genome sequence of type strain Streptomyces rubrisoli DSM 42083.</title>
        <authorList>
            <person name="Duangmal K."/>
            <person name="Klaysubun C."/>
        </authorList>
    </citation>
    <scope>NUCLEOTIDE SEQUENCE [LARGE SCALE GENOMIC DNA]</scope>
    <source>
        <strain evidence="1 2">DSM 42083</strain>
    </source>
</reference>
<dbReference type="EMBL" id="JANFNH010000042">
    <property type="protein sequence ID" value="MCQ4045415.1"/>
    <property type="molecule type" value="Genomic_DNA"/>
</dbReference>
<dbReference type="Proteomes" id="UP001206206">
    <property type="component" value="Unassembled WGS sequence"/>
</dbReference>
<organism evidence="1 2">
    <name type="scientific">Streptantibioticus rubrisoli</name>
    <dbReference type="NCBI Taxonomy" id="1387313"/>
    <lineage>
        <taxon>Bacteria</taxon>
        <taxon>Bacillati</taxon>
        <taxon>Actinomycetota</taxon>
        <taxon>Actinomycetes</taxon>
        <taxon>Kitasatosporales</taxon>
        <taxon>Streptomycetaceae</taxon>
        <taxon>Streptantibioticus</taxon>
    </lineage>
</organism>
<accession>A0ABT1PJ76</accession>
<dbReference type="RefSeq" id="WP_255931550.1">
    <property type="nucleotide sequence ID" value="NZ_JANFNH010000042.1"/>
</dbReference>
<evidence type="ECO:0000313" key="1">
    <source>
        <dbReference type="EMBL" id="MCQ4045415.1"/>
    </source>
</evidence>
<sequence>MSDELHVVLDDTAMVAAGHGNIIVSGLIHHAHTRPGCFLYATACALVEADRARPGTAEHIAALPGITILELDLPAALAVAREHTWAEAHTRYAAEPAADLPNGAFIATTAPDRWKGQPVRVIDLSQ</sequence>
<proteinExistence type="predicted"/>
<name>A0ABT1PJ76_9ACTN</name>